<dbReference type="PANTHER" id="PTHR10509:SF14">
    <property type="entry name" value="CAFFEOYL-COA O-METHYLTRANSFERASE 3-RELATED"/>
    <property type="match status" value="1"/>
</dbReference>
<comment type="similarity">
    <text evidence="4">Belongs to the class I-like SAM-binding methyltransferase superfamily. Cation-dependent O-methyltransferase family.</text>
</comment>
<keyword evidence="6" id="KW-1185">Reference proteome</keyword>
<dbReference type="PROSITE" id="PS51682">
    <property type="entry name" value="SAM_OMT_I"/>
    <property type="match status" value="1"/>
</dbReference>
<sequence>MENFYLNGYHSKVYKVEPINDQSLQYLLDKCLPDFHPAQIELQKETQKHPLSVMQTTGEQTTFFQFLFSLLNAKKVIEIGVFTGYNSLGMALALPEDGTVIGCDVSEEFVSIGRKYWAQAGVDHKIKVEIQEATKTLQQLIDAGQSNTFDFILIDADKQGYVEYYNLSKQLIRPGGIVAIDNVLFFGYIADPNKSDEDDRIRTIRQLNDIVKHDSEVIRVTLPIGDGLTLVKKK</sequence>
<dbReference type="Gene3D" id="3.40.50.150">
    <property type="entry name" value="Vaccinia Virus protein VP39"/>
    <property type="match status" value="1"/>
</dbReference>
<dbReference type="InterPro" id="IPR002935">
    <property type="entry name" value="SAM_O-MeTrfase"/>
</dbReference>
<keyword evidence="3" id="KW-0949">S-adenosyl-L-methionine</keyword>
<dbReference type="Pfam" id="PF01596">
    <property type="entry name" value="Methyltransf_3"/>
    <property type="match status" value="1"/>
</dbReference>
<dbReference type="GO" id="GO:0032259">
    <property type="term" value="P:methylation"/>
    <property type="evidence" value="ECO:0007669"/>
    <property type="project" value="UniProtKB-KW"/>
</dbReference>
<gene>
    <name evidence="5" type="ORF">CYY_003676</name>
</gene>
<evidence type="ECO:0000313" key="5">
    <source>
        <dbReference type="EMBL" id="KAF2075024.1"/>
    </source>
</evidence>
<dbReference type="EMBL" id="AJWJ01000118">
    <property type="protein sequence ID" value="KAF2075024.1"/>
    <property type="molecule type" value="Genomic_DNA"/>
</dbReference>
<evidence type="ECO:0000256" key="1">
    <source>
        <dbReference type="ARBA" id="ARBA00022603"/>
    </source>
</evidence>
<dbReference type="Proteomes" id="UP000695562">
    <property type="component" value="Unassembled WGS sequence"/>
</dbReference>
<dbReference type="AlphaFoldDB" id="A0A8J4PZC6"/>
<dbReference type="InterPro" id="IPR050362">
    <property type="entry name" value="Cation-dep_OMT"/>
</dbReference>
<reference evidence="5" key="1">
    <citation type="submission" date="2020-01" db="EMBL/GenBank/DDBJ databases">
        <title>Development of genomics and gene disruption for Polysphondylium violaceum indicates a role for the polyketide synthase stlB in stalk morphogenesis.</title>
        <authorList>
            <person name="Narita B."/>
            <person name="Kawabe Y."/>
            <person name="Kin K."/>
            <person name="Saito T."/>
            <person name="Gibbs R."/>
            <person name="Kuspa A."/>
            <person name="Muzny D."/>
            <person name="Queller D."/>
            <person name="Richards S."/>
            <person name="Strassman J."/>
            <person name="Sucgang R."/>
            <person name="Worley K."/>
            <person name="Schaap P."/>
        </authorList>
    </citation>
    <scope>NUCLEOTIDE SEQUENCE</scope>
    <source>
        <strain evidence="5">QSvi11</strain>
    </source>
</reference>
<protein>
    <recommendedName>
        <fullName evidence="7">O-methyltransferase family 3 protein</fullName>
    </recommendedName>
</protein>
<evidence type="ECO:0000313" key="6">
    <source>
        <dbReference type="Proteomes" id="UP000695562"/>
    </source>
</evidence>
<dbReference type="OrthoDB" id="10251242at2759"/>
<keyword evidence="2" id="KW-0808">Transferase</keyword>
<evidence type="ECO:0000256" key="4">
    <source>
        <dbReference type="ARBA" id="ARBA00023453"/>
    </source>
</evidence>
<organism evidence="5 6">
    <name type="scientific">Polysphondylium violaceum</name>
    <dbReference type="NCBI Taxonomy" id="133409"/>
    <lineage>
        <taxon>Eukaryota</taxon>
        <taxon>Amoebozoa</taxon>
        <taxon>Evosea</taxon>
        <taxon>Eumycetozoa</taxon>
        <taxon>Dictyostelia</taxon>
        <taxon>Dictyosteliales</taxon>
        <taxon>Dictyosteliaceae</taxon>
        <taxon>Polysphondylium</taxon>
    </lineage>
</organism>
<accession>A0A8J4PZC6</accession>
<keyword evidence="1" id="KW-0489">Methyltransferase</keyword>
<dbReference type="InterPro" id="IPR029063">
    <property type="entry name" value="SAM-dependent_MTases_sf"/>
</dbReference>
<dbReference type="CDD" id="cd02440">
    <property type="entry name" value="AdoMet_MTases"/>
    <property type="match status" value="1"/>
</dbReference>
<dbReference type="PANTHER" id="PTHR10509">
    <property type="entry name" value="O-METHYLTRANSFERASE-RELATED"/>
    <property type="match status" value="1"/>
</dbReference>
<dbReference type="GO" id="GO:0008171">
    <property type="term" value="F:O-methyltransferase activity"/>
    <property type="evidence" value="ECO:0007669"/>
    <property type="project" value="InterPro"/>
</dbReference>
<dbReference type="SUPFAM" id="SSF53335">
    <property type="entry name" value="S-adenosyl-L-methionine-dependent methyltransferases"/>
    <property type="match status" value="1"/>
</dbReference>
<evidence type="ECO:0000256" key="2">
    <source>
        <dbReference type="ARBA" id="ARBA00022679"/>
    </source>
</evidence>
<evidence type="ECO:0008006" key="7">
    <source>
        <dbReference type="Google" id="ProtNLM"/>
    </source>
</evidence>
<dbReference type="GO" id="GO:0008757">
    <property type="term" value="F:S-adenosylmethionine-dependent methyltransferase activity"/>
    <property type="evidence" value="ECO:0007669"/>
    <property type="project" value="TreeGrafter"/>
</dbReference>
<name>A0A8J4PZC6_9MYCE</name>
<proteinExistence type="inferred from homology"/>
<evidence type="ECO:0000256" key="3">
    <source>
        <dbReference type="ARBA" id="ARBA00022691"/>
    </source>
</evidence>
<comment type="caution">
    <text evidence="5">The sequence shown here is derived from an EMBL/GenBank/DDBJ whole genome shotgun (WGS) entry which is preliminary data.</text>
</comment>